<gene>
    <name evidence="2" type="ORF">AVEN_124562_1</name>
</gene>
<name>A0A4Y2HTQ1_ARAVE</name>
<feature type="region of interest" description="Disordered" evidence="1">
    <location>
        <begin position="44"/>
        <end position="74"/>
    </location>
</feature>
<evidence type="ECO:0000313" key="2">
    <source>
        <dbReference type="EMBL" id="GBM68632.1"/>
    </source>
</evidence>
<evidence type="ECO:0000256" key="1">
    <source>
        <dbReference type="SAM" id="MobiDB-lite"/>
    </source>
</evidence>
<proteinExistence type="predicted"/>
<dbReference type="Proteomes" id="UP000499080">
    <property type="component" value="Unassembled WGS sequence"/>
</dbReference>
<dbReference type="OrthoDB" id="10579463at2759"/>
<dbReference type="AlphaFoldDB" id="A0A4Y2HTQ1"/>
<dbReference type="EMBL" id="BGPR01002153">
    <property type="protein sequence ID" value="GBM68632.1"/>
    <property type="molecule type" value="Genomic_DNA"/>
</dbReference>
<organism evidence="2 3">
    <name type="scientific">Araneus ventricosus</name>
    <name type="common">Orbweaver spider</name>
    <name type="synonym">Epeira ventricosa</name>
    <dbReference type="NCBI Taxonomy" id="182803"/>
    <lineage>
        <taxon>Eukaryota</taxon>
        <taxon>Metazoa</taxon>
        <taxon>Ecdysozoa</taxon>
        <taxon>Arthropoda</taxon>
        <taxon>Chelicerata</taxon>
        <taxon>Arachnida</taxon>
        <taxon>Araneae</taxon>
        <taxon>Araneomorphae</taxon>
        <taxon>Entelegynae</taxon>
        <taxon>Araneoidea</taxon>
        <taxon>Araneidae</taxon>
        <taxon>Araneus</taxon>
    </lineage>
</organism>
<reference evidence="2 3" key="1">
    <citation type="journal article" date="2019" name="Sci. Rep.">
        <title>Orb-weaving spider Araneus ventricosus genome elucidates the spidroin gene catalogue.</title>
        <authorList>
            <person name="Kono N."/>
            <person name="Nakamura H."/>
            <person name="Ohtoshi R."/>
            <person name="Moran D.A.P."/>
            <person name="Shinohara A."/>
            <person name="Yoshida Y."/>
            <person name="Fujiwara M."/>
            <person name="Mori M."/>
            <person name="Tomita M."/>
            <person name="Arakawa K."/>
        </authorList>
    </citation>
    <scope>NUCLEOTIDE SEQUENCE [LARGE SCALE GENOMIC DNA]</scope>
</reference>
<comment type="caution">
    <text evidence="2">The sequence shown here is derived from an EMBL/GenBank/DDBJ whole genome shotgun (WGS) entry which is preliminary data.</text>
</comment>
<evidence type="ECO:0000313" key="3">
    <source>
        <dbReference type="Proteomes" id="UP000499080"/>
    </source>
</evidence>
<accession>A0A4Y2HTQ1</accession>
<keyword evidence="3" id="KW-1185">Reference proteome</keyword>
<sequence>MLHARRNTFCHQIRTQGKRAYTSTRRMKNFNIYCRPSHSWQGNYSRKESIHQHVQHKGGGRLERADPSNLPKSIGGGGLGCNPHYCDRRTKCKDCGLSSDREREIGSSMAIVIPFP</sequence>
<protein>
    <submittedName>
        <fullName evidence="2">Uncharacterized protein</fullName>
    </submittedName>
</protein>